<keyword evidence="2" id="KW-1185">Reference proteome</keyword>
<protein>
    <submittedName>
        <fullName evidence="1">Uncharacterized protein</fullName>
    </submittedName>
</protein>
<dbReference type="EMBL" id="JAHUTJ010050603">
    <property type="protein sequence ID" value="MED6284221.1"/>
    <property type="molecule type" value="Genomic_DNA"/>
</dbReference>
<organism evidence="1 2">
    <name type="scientific">Characodon lateralis</name>
    <dbReference type="NCBI Taxonomy" id="208331"/>
    <lineage>
        <taxon>Eukaryota</taxon>
        <taxon>Metazoa</taxon>
        <taxon>Chordata</taxon>
        <taxon>Craniata</taxon>
        <taxon>Vertebrata</taxon>
        <taxon>Euteleostomi</taxon>
        <taxon>Actinopterygii</taxon>
        <taxon>Neopterygii</taxon>
        <taxon>Teleostei</taxon>
        <taxon>Neoteleostei</taxon>
        <taxon>Acanthomorphata</taxon>
        <taxon>Ovalentaria</taxon>
        <taxon>Atherinomorphae</taxon>
        <taxon>Cyprinodontiformes</taxon>
        <taxon>Goodeidae</taxon>
        <taxon>Characodon</taxon>
    </lineage>
</organism>
<reference evidence="1 2" key="1">
    <citation type="submission" date="2021-06" db="EMBL/GenBank/DDBJ databases">
        <authorList>
            <person name="Palmer J.M."/>
        </authorList>
    </citation>
    <scope>NUCLEOTIDE SEQUENCE [LARGE SCALE GENOMIC DNA]</scope>
    <source>
        <strain evidence="1 2">CL_MEX2019</strain>
        <tissue evidence="1">Muscle</tissue>
    </source>
</reference>
<evidence type="ECO:0000313" key="2">
    <source>
        <dbReference type="Proteomes" id="UP001352852"/>
    </source>
</evidence>
<comment type="caution">
    <text evidence="1">The sequence shown here is derived from an EMBL/GenBank/DDBJ whole genome shotgun (WGS) entry which is preliminary data.</text>
</comment>
<name>A0ABU7EBP7_9TELE</name>
<accession>A0ABU7EBP7</accession>
<feature type="non-terminal residue" evidence="1">
    <location>
        <position position="203"/>
    </location>
</feature>
<proteinExistence type="predicted"/>
<dbReference type="Proteomes" id="UP001352852">
    <property type="component" value="Unassembled WGS sequence"/>
</dbReference>
<evidence type="ECO:0000313" key="1">
    <source>
        <dbReference type="EMBL" id="MED6284221.1"/>
    </source>
</evidence>
<sequence>MQDLQSPGRPPASVDTSRTQLLFRSLNKITSGGMNRCRVRVTCKAGLNTTEDMFFQLFLQTCVAAMVFSPVPVTADTQRLQDRTNLACFKSSDPAAVDATQLHGDHNDKGDLWRKDPATSAPLPPCSSSSFSPAPSQCAVCLLGEVYILCDNLPAGAALYLERPGSPFSTKRSGCPVLPTAGESLSAEILAGRQKSCLADTLP</sequence>
<gene>
    <name evidence="1" type="ORF">CHARACLAT_017104</name>
</gene>